<gene>
    <name evidence="5" type="ORF">KQ486_13500</name>
</gene>
<evidence type="ECO:0000313" key="6">
    <source>
        <dbReference type="Proteomes" id="UP000812672"/>
    </source>
</evidence>
<feature type="region of interest" description="Disordered" evidence="3">
    <location>
        <begin position="122"/>
        <end position="145"/>
    </location>
</feature>
<dbReference type="SMART" id="SM00857">
    <property type="entry name" value="Resolvase"/>
    <property type="match status" value="1"/>
</dbReference>
<dbReference type="InterPro" id="IPR006119">
    <property type="entry name" value="Resolv_N"/>
</dbReference>
<dbReference type="PANTHER" id="PTHR30461">
    <property type="entry name" value="DNA-INVERTASE FROM LAMBDOID PROPHAGE"/>
    <property type="match status" value="1"/>
</dbReference>
<dbReference type="PROSITE" id="PS51736">
    <property type="entry name" value="RECOMBINASES_3"/>
    <property type="match status" value="1"/>
</dbReference>
<evidence type="ECO:0000256" key="1">
    <source>
        <dbReference type="ARBA" id="ARBA00023125"/>
    </source>
</evidence>
<dbReference type="SUPFAM" id="SSF53041">
    <property type="entry name" value="Resolvase-like"/>
    <property type="match status" value="1"/>
</dbReference>
<keyword evidence="2" id="KW-0233">DNA recombination</keyword>
<feature type="domain" description="Resolvase/invertase-type recombinase catalytic" evidence="4">
    <location>
        <begin position="1"/>
        <end position="133"/>
    </location>
</feature>
<keyword evidence="6" id="KW-1185">Reference proteome</keyword>
<keyword evidence="1" id="KW-0238">DNA-binding</keyword>
<dbReference type="InterPro" id="IPR006120">
    <property type="entry name" value="Resolvase_HTH_dom"/>
</dbReference>
<organism evidence="5 6">
    <name type="scientific">Allobacillus halotolerans</name>
    <dbReference type="NCBI Taxonomy" id="570278"/>
    <lineage>
        <taxon>Bacteria</taxon>
        <taxon>Bacillati</taxon>
        <taxon>Bacillota</taxon>
        <taxon>Bacilli</taxon>
        <taxon>Bacillales</taxon>
        <taxon>Bacillaceae</taxon>
        <taxon>Allobacillus</taxon>
    </lineage>
</organism>
<dbReference type="InterPro" id="IPR036162">
    <property type="entry name" value="Resolvase-like_N_sf"/>
</dbReference>
<feature type="compositionally biased region" description="Basic and acidic residues" evidence="3">
    <location>
        <begin position="122"/>
        <end position="131"/>
    </location>
</feature>
<sequence>MIIGYLREANINIDYRKQLAQLQQKNCTEIVVETGHSNQQDEQLDRLVHRLKEGDKLVVVKLAVLADSIRSLAELLEKIHQKGAFIQSIDEKIDTSETTKYDLLDVVSGLANFHRDKISEKTRKGLHEAKSRGANTGRPRKPNANVKRALSLYSSKKYSLQEIKEQTGISKSTLYRYLERSES</sequence>
<dbReference type="Pfam" id="PF02796">
    <property type="entry name" value="HTH_7"/>
    <property type="match status" value="1"/>
</dbReference>
<dbReference type="Pfam" id="PF00239">
    <property type="entry name" value="Resolvase"/>
    <property type="match status" value="1"/>
</dbReference>
<reference evidence="5 6" key="1">
    <citation type="journal article" date="2011" name="Int. J. Syst. Evol. Microbiol.">
        <title>Allobacillus halotolerans gen. nov., sp. nov. isolated from shrimp paste.</title>
        <authorList>
            <person name="Sheu S.Y."/>
            <person name="Arun A.B."/>
            <person name="Jiang S.R."/>
            <person name="Young C.C."/>
            <person name="Chen W.M."/>
        </authorList>
    </citation>
    <scope>NUCLEOTIDE SEQUENCE [LARGE SCALE GENOMIC DNA]</scope>
    <source>
        <strain evidence="5 6">LMG 24826</strain>
    </source>
</reference>
<dbReference type="EMBL" id="JAHLZF010000030">
    <property type="protein sequence ID" value="MBU6082023.1"/>
    <property type="molecule type" value="Genomic_DNA"/>
</dbReference>
<comment type="caution">
    <text evidence="5">The sequence shown here is derived from an EMBL/GenBank/DDBJ whole genome shotgun (WGS) entry which is preliminary data.</text>
</comment>
<evidence type="ECO:0000313" key="5">
    <source>
        <dbReference type="EMBL" id="MBU6082023.1"/>
    </source>
</evidence>
<accession>A0ABS6GSW9</accession>
<evidence type="ECO:0000256" key="3">
    <source>
        <dbReference type="SAM" id="MobiDB-lite"/>
    </source>
</evidence>
<dbReference type="InterPro" id="IPR050639">
    <property type="entry name" value="SSR_resolvase"/>
</dbReference>
<dbReference type="RefSeq" id="WP_144162002.1">
    <property type="nucleotide sequence ID" value="NZ_CAUPKR010000036.1"/>
</dbReference>
<dbReference type="PANTHER" id="PTHR30461:SF2">
    <property type="entry name" value="SERINE RECOMBINASE PINE-RELATED"/>
    <property type="match status" value="1"/>
</dbReference>
<evidence type="ECO:0000259" key="4">
    <source>
        <dbReference type="PROSITE" id="PS51736"/>
    </source>
</evidence>
<dbReference type="CDD" id="cd03768">
    <property type="entry name" value="SR_ResInv"/>
    <property type="match status" value="1"/>
</dbReference>
<name>A0ABS6GSW9_9BACI</name>
<proteinExistence type="predicted"/>
<dbReference type="Gene3D" id="3.40.50.1390">
    <property type="entry name" value="Resolvase, N-terminal catalytic domain"/>
    <property type="match status" value="1"/>
</dbReference>
<evidence type="ECO:0000256" key="2">
    <source>
        <dbReference type="ARBA" id="ARBA00023172"/>
    </source>
</evidence>
<protein>
    <submittedName>
        <fullName evidence="5">Recombinase family protein</fullName>
    </submittedName>
</protein>
<dbReference type="Gene3D" id="1.10.10.60">
    <property type="entry name" value="Homeodomain-like"/>
    <property type="match status" value="1"/>
</dbReference>
<dbReference type="Proteomes" id="UP000812672">
    <property type="component" value="Unassembled WGS sequence"/>
</dbReference>